<comment type="caution">
    <text evidence="6">The sequence shown here is derived from an EMBL/GenBank/DDBJ whole genome shotgun (WGS) entry which is preliminary data.</text>
</comment>
<sequence length="116" mass="13272">MVKRSQRLRLLDMQREIGAIEAALAKVEAAHFETDWLLRNAVERGIEIISEASRHLDPALTAMHPDVPWRRVADIGNWLRHAYERVDPSLIWFIVVDEFPALKASVKAMLEMAADD</sequence>
<keyword evidence="4" id="KW-0547">Nucleotide-binding</keyword>
<dbReference type="InterPro" id="IPR008201">
    <property type="entry name" value="HepT-like"/>
</dbReference>
<dbReference type="GO" id="GO:0004540">
    <property type="term" value="F:RNA nuclease activity"/>
    <property type="evidence" value="ECO:0007669"/>
    <property type="project" value="InterPro"/>
</dbReference>
<name>A0A841L5K2_9SPHN</name>
<dbReference type="PANTHER" id="PTHR34139:SF1">
    <property type="entry name" value="RNASE MJ1380-RELATED"/>
    <property type="match status" value="1"/>
</dbReference>
<accession>A0A841L5K2</accession>
<dbReference type="Pfam" id="PF01934">
    <property type="entry name" value="HepT-like"/>
    <property type="match status" value="1"/>
</dbReference>
<reference evidence="6 7" key="1">
    <citation type="submission" date="2020-08" db="EMBL/GenBank/DDBJ databases">
        <title>Genomic Encyclopedia of Type Strains, Phase IV (KMG-IV): sequencing the most valuable type-strain genomes for metagenomic binning, comparative biology and taxonomic classification.</title>
        <authorList>
            <person name="Goeker M."/>
        </authorList>
    </citation>
    <scope>NUCLEOTIDE SEQUENCE [LARGE SCALE GENOMIC DNA]</scope>
    <source>
        <strain evidence="6 7">DSM 102189</strain>
    </source>
</reference>
<keyword evidence="2" id="KW-1277">Toxin-antitoxin system</keyword>
<organism evidence="6 7">
    <name type="scientific">Polymorphobacter multimanifer</name>
    <dbReference type="NCBI Taxonomy" id="1070431"/>
    <lineage>
        <taxon>Bacteria</taxon>
        <taxon>Pseudomonadati</taxon>
        <taxon>Pseudomonadota</taxon>
        <taxon>Alphaproteobacteria</taxon>
        <taxon>Sphingomonadales</taxon>
        <taxon>Sphingosinicellaceae</taxon>
        <taxon>Polymorphobacter</taxon>
    </lineage>
</organism>
<gene>
    <name evidence="6" type="ORF">FHS79_002364</name>
</gene>
<proteinExistence type="predicted"/>
<protein>
    <submittedName>
        <fullName evidence="6">Uncharacterized protein with HEPN domain</fullName>
    </submittedName>
</protein>
<dbReference type="Proteomes" id="UP000538147">
    <property type="component" value="Unassembled WGS sequence"/>
</dbReference>
<dbReference type="PANTHER" id="PTHR34139">
    <property type="entry name" value="UPF0331 PROTEIN MJ0127"/>
    <property type="match status" value="1"/>
</dbReference>
<dbReference type="InterPro" id="IPR051813">
    <property type="entry name" value="HepT_RNase_toxin"/>
</dbReference>
<keyword evidence="1" id="KW-0597">Phosphoprotein</keyword>
<evidence type="ECO:0000256" key="1">
    <source>
        <dbReference type="ARBA" id="ARBA00022553"/>
    </source>
</evidence>
<keyword evidence="7" id="KW-1185">Reference proteome</keyword>
<evidence type="ECO:0000256" key="5">
    <source>
        <dbReference type="ARBA" id="ARBA00022801"/>
    </source>
</evidence>
<dbReference type="GO" id="GO:0000166">
    <property type="term" value="F:nucleotide binding"/>
    <property type="evidence" value="ECO:0007669"/>
    <property type="project" value="UniProtKB-KW"/>
</dbReference>
<keyword evidence="3" id="KW-0540">Nuclease</keyword>
<evidence type="ECO:0000256" key="3">
    <source>
        <dbReference type="ARBA" id="ARBA00022722"/>
    </source>
</evidence>
<keyword evidence="5" id="KW-0378">Hydrolase</keyword>
<evidence type="ECO:0000313" key="6">
    <source>
        <dbReference type="EMBL" id="MBB6228179.1"/>
    </source>
</evidence>
<dbReference type="EMBL" id="JACIIV010000016">
    <property type="protein sequence ID" value="MBB6228179.1"/>
    <property type="molecule type" value="Genomic_DNA"/>
</dbReference>
<evidence type="ECO:0000256" key="2">
    <source>
        <dbReference type="ARBA" id="ARBA00022649"/>
    </source>
</evidence>
<dbReference type="RefSeq" id="WP_184200042.1">
    <property type="nucleotide sequence ID" value="NZ_JACIIV010000016.1"/>
</dbReference>
<evidence type="ECO:0000256" key="4">
    <source>
        <dbReference type="ARBA" id="ARBA00022741"/>
    </source>
</evidence>
<dbReference type="GO" id="GO:0110001">
    <property type="term" value="C:toxin-antitoxin complex"/>
    <property type="evidence" value="ECO:0007669"/>
    <property type="project" value="InterPro"/>
</dbReference>
<dbReference type="AlphaFoldDB" id="A0A841L5K2"/>
<evidence type="ECO:0000313" key="7">
    <source>
        <dbReference type="Proteomes" id="UP000538147"/>
    </source>
</evidence>
<dbReference type="GO" id="GO:0016787">
    <property type="term" value="F:hydrolase activity"/>
    <property type="evidence" value="ECO:0007669"/>
    <property type="project" value="UniProtKB-KW"/>
</dbReference>